<dbReference type="PROSITE" id="PS51257">
    <property type="entry name" value="PROKAR_LIPOPROTEIN"/>
    <property type="match status" value="1"/>
</dbReference>
<dbReference type="OrthoDB" id="329683at2157"/>
<feature type="region of interest" description="Disordered" evidence="1">
    <location>
        <begin position="105"/>
        <end position="177"/>
    </location>
</feature>
<feature type="compositionally biased region" description="Basic and acidic residues" evidence="1">
    <location>
        <begin position="132"/>
        <end position="150"/>
    </location>
</feature>
<evidence type="ECO:0000313" key="2">
    <source>
        <dbReference type="EMBL" id="PAU83116.1"/>
    </source>
</evidence>
<name>A0A2A2FCE4_9EURY</name>
<dbReference type="Proteomes" id="UP000218083">
    <property type="component" value="Unassembled WGS sequence"/>
</dbReference>
<dbReference type="EMBL" id="NSKC01000005">
    <property type="protein sequence ID" value="PAU83116.1"/>
    <property type="molecule type" value="Genomic_DNA"/>
</dbReference>
<sequence length="283" mass="29583">MDRRAFLRRAGGAVGSVGICGGLAGCADLVDGDGRRAVAERDPPDRPDELTAESVAEYVAAYEEVRAHNRQAAAGAVEVSIDAAATFDHASGDDHYATAQHAGSVYHETDDGDRSVGELYGDPVPYLVTPDRTLRLDVRRRTAETDRQGGEGDGSDGGASDGNDTASGDERVSPPLGVRLLNVTGEARELGLTVTRREVGDVETSETVADRGVAVGPETAVELRSIADARGGYRVTARMEDDGITGQGRIEVGLPSADRGPNVDVVVDGDGVSTWHLPSFEGV</sequence>
<keyword evidence="3" id="KW-1185">Reference proteome</keyword>
<accession>A0A2A2FCE4</accession>
<feature type="compositionally biased region" description="Gly residues" evidence="1">
    <location>
        <begin position="151"/>
        <end position="160"/>
    </location>
</feature>
<evidence type="ECO:0000256" key="1">
    <source>
        <dbReference type="SAM" id="MobiDB-lite"/>
    </source>
</evidence>
<evidence type="ECO:0000313" key="3">
    <source>
        <dbReference type="Proteomes" id="UP000218083"/>
    </source>
</evidence>
<protein>
    <submittedName>
        <fullName evidence="2">Uncharacterized protein</fullName>
    </submittedName>
</protein>
<organism evidence="2 3">
    <name type="scientific">Halorubrum salipaludis</name>
    <dbReference type="NCBI Taxonomy" id="2032630"/>
    <lineage>
        <taxon>Archaea</taxon>
        <taxon>Methanobacteriati</taxon>
        <taxon>Methanobacteriota</taxon>
        <taxon>Stenosarchaea group</taxon>
        <taxon>Halobacteria</taxon>
        <taxon>Halobacteriales</taxon>
        <taxon>Haloferacaceae</taxon>
        <taxon>Halorubrum</taxon>
    </lineage>
</organism>
<proteinExistence type="predicted"/>
<comment type="caution">
    <text evidence="2">The sequence shown here is derived from an EMBL/GenBank/DDBJ whole genome shotgun (WGS) entry which is preliminary data.</text>
</comment>
<reference evidence="2 3" key="1">
    <citation type="submission" date="2017-08" db="EMBL/GenBank/DDBJ databases">
        <title>The strain WRN001 was isolated from Binhai saline alkaline soil, Tianjin, China.</title>
        <authorList>
            <person name="Liu D."/>
            <person name="Zhang G."/>
        </authorList>
    </citation>
    <scope>NUCLEOTIDE SEQUENCE [LARGE SCALE GENOMIC DNA]</scope>
    <source>
        <strain evidence="2 3">WN019</strain>
    </source>
</reference>
<feature type="compositionally biased region" description="Basic and acidic residues" evidence="1">
    <location>
        <begin position="107"/>
        <end position="116"/>
    </location>
</feature>
<dbReference type="RefSeq" id="WP_095637084.1">
    <property type="nucleotide sequence ID" value="NZ_NSKC01000005.1"/>
</dbReference>
<dbReference type="AlphaFoldDB" id="A0A2A2FCE4"/>
<gene>
    <name evidence="2" type="ORF">CK500_09910</name>
</gene>